<gene>
    <name evidence="1" type="ORF">S03H2_60998</name>
</gene>
<protein>
    <submittedName>
        <fullName evidence="1">Uncharacterized protein</fullName>
    </submittedName>
</protein>
<reference evidence="1" key="1">
    <citation type="journal article" date="2014" name="Front. Microbiol.">
        <title>High frequency of phylogenetically diverse reductive dehalogenase-homologous genes in deep subseafloor sedimentary metagenomes.</title>
        <authorList>
            <person name="Kawai M."/>
            <person name="Futagami T."/>
            <person name="Toyoda A."/>
            <person name="Takaki Y."/>
            <person name="Nishi S."/>
            <person name="Hori S."/>
            <person name="Arai W."/>
            <person name="Tsubouchi T."/>
            <person name="Morono Y."/>
            <person name="Uchiyama I."/>
            <person name="Ito T."/>
            <person name="Fujiyama A."/>
            <person name="Inagaki F."/>
            <person name="Takami H."/>
        </authorList>
    </citation>
    <scope>NUCLEOTIDE SEQUENCE</scope>
    <source>
        <strain evidence="1">Expedition CK06-06</strain>
    </source>
</reference>
<dbReference type="AlphaFoldDB" id="X1ICH1"/>
<dbReference type="EMBL" id="BARU01039347">
    <property type="protein sequence ID" value="GAH80101.1"/>
    <property type="molecule type" value="Genomic_DNA"/>
</dbReference>
<name>X1ICH1_9ZZZZ</name>
<evidence type="ECO:0000313" key="1">
    <source>
        <dbReference type="EMBL" id="GAH80101.1"/>
    </source>
</evidence>
<sequence length="40" mass="4162">MISSFRLEKVADGVVSQGEPDEKDLAACKNLGEALAKAAV</sequence>
<organism evidence="1">
    <name type="scientific">marine sediment metagenome</name>
    <dbReference type="NCBI Taxonomy" id="412755"/>
    <lineage>
        <taxon>unclassified sequences</taxon>
        <taxon>metagenomes</taxon>
        <taxon>ecological metagenomes</taxon>
    </lineage>
</organism>
<comment type="caution">
    <text evidence="1">The sequence shown here is derived from an EMBL/GenBank/DDBJ whole genome shotgun (WGS) entry which is preliminary data.</text>
</comment>
<accession>X1ICH1</accession>
<proteinExistence type="predicted"/>